<dbReference type="STRING" id="283737.SAMN05660453_0112"/>
<organism evidence="2 3">
    <name type="scientific">Fructobacillus durionis</name>
    <dbReference type="NCBI Taxonomy" id="283737"/>
    <lineage>
        <taxon>Bacteria</taxon>
        <taxon>Bacillati</taxon>
        <taxon>Bacillota</taxon>
        <taxon>Bacilli</taxon>
        <taxon>Lactobacillales</taxon>
        <taxon>Lactobacillaceae</taxon>
        <taxon>Fructobacillus</taxon>
    </lineage>
</organism>
<keyword evidence="1" id="KW-0472">Membrane</keyword>
<gene>
    <name evidence="2" type="ORF">SAMN05660453_0112</name>
</gene>
<dbReference type="AlphaFoldDB" id="A0A1I1DU67"/>
<evidence type="ECO:0000313" key="2">
    <source>
        <dbReference type="EMBL" id="SFB77946.1"/>
    </source>
</evidence>
<feature type="transmembrane region" description="Helical" evidence="1">
    <location>
        <begin position="12"/>
        <end position="32"/>
    </location>
</feature>
<dbReference type="RefSeq" id="WP_091501020.1">
    <property type="nucleotide sequence ID" value="NZ_FOLI01000001.1"/>
</dbReference>
<protein>
    <recommendedName>
        <fullName evidence="4">Competence protein ComGD</fullName>
    </recommendedName>
</protein>
<evidence type="ECO:0000313" key="3">
    <source>
        <dbReference type="Proteomes" id="UP000199376"/>
    </source>
</evidence>
<proteinExistence type="predicted"/>
<evidence type="ECO:0008006" key="4">
    <source>
        <dbReference type="Google" id="ProtNLM"/>
    </source>
</evidence>
<evidence type="ECO:0000256" key="1">
    <source>
        <dbReference type="SAM" id="Phobius"/>
    </source>
</evidence>
<name>A0A1I1DU67_9LACO</name>
<dbReference type="Proteomes" id="UP000199376">
    <property type="component" value="Unassembled WGS sequence"/>
</dbReference>
<keyword evidence="1" id="KW-1133">Transmembrane helix</keyword>
<dbReference type="EMBL" id="FOLI01000001">
    <property type="protein sequence ID" value="SFB77946.1"/>
    <property type="molecule type" value="Genomic_DNA"/>
</dbReference>
<keyword evidence="1" id="KW-0812">Transmembrane</keyword>
<accession>A0A1I1DU67</accession>
<keyword evidence="3" id="KW-1185">Reference proteome</keyword>
<sequence>MLKVRRRTAFTLVESMLVLFMLSLILTLTITFRPRKNEVTVQQFKEVFTSTYTAAKTRAQLKQKEQIIYFEQDGMQDQGKLLPYPTSYVLVEAKKIRISSSGFVSPQSINWKRGGEILKLIIQFGGGSYRFIKE</sequence>
<reference evidence="2 3" key="1">
    <citation type="submission" date="2016-10" db="EMBL/GenBank/DDBJ databases">
        <authorList>
            <person name="de Groot N.N."/>
        </authorList>
    </citation>
    <scope>NUCLEOTIDE SEQUENCE [LARGE SCALE GENOMIC DNA]</scope>
    <source>
        <strain evidence="2 3">DSM 19113</strain>
    </source>
</reference>
<dbReference type="OrthoDB" id="2151999at2"/>